<dbReference type="Proteomes" id="UP001396898">
    <property type="component" value="Unassembled WGS sequence"/>
</dbReference>
<reference evidence="2 3" key="1">
    <citation type="submission" date="2023-01" db="EMBL/GenBank/DDBJ databases">
        <title>Analysis of 21 Apiospora genomes using comparative genomics revels a genus with tremendous synthesis potential of carbohydrate active enzymes and secondary metabolites.</title>
        <authorList>
            <person name="Sorensen T."/>
        </authorList>
    </citation>
    <scope>NUCLEOTIDE SEQUENCE [LARGE SCALE GENOMIC DNA]</scope>
    <source>
        <strain evidence="2 3">CBS 20057</strain>
    </source>
</reference>
<evidence type="ECO:0000313" key="3">
    <source>
        <dbReference type="Proteomes" id="UP001396898"/>
    </source>
</evidence>
<keyword evidence="3" id="KW-1185">Reference proteome</keyword>
<dbReference type="Pfam" id="PF20150">
    <property type="entry name" value="2EXR"/>
    <property type="match status" value="1"/>
</dbReference>
<evidence type="ECO:0000313" key="2">
    <source>
        <dbReference type="EMBL" id="KAK7999225.1"/>
    </source>
</evidence>
<dbReference type="InterPro" id="IPR045518">
    <property type="entry name" value="2EXR"/>
</dbReference>
<organism evidence="2 3">
    <name type="scientific">Apiospora marii</name>
    <dbReference type="NCBI Taxonomy" id="335849"/>
    <lineage>
        <taxon>Eukaryota</taxon>
        <taxon>Fungi</taxon>
        <taxon>Dikarya</taxon>
        <taxon>Ascomycota</taxon>
        <taxon>Pezizomycotina</taxon>
        <taxon>Sordariomycetes</taxon>
        <taxon>Xylariomycetidae</taxon>
        <taxon>Amphisphaeriales</taxon>
        <taxon>Apiosporaceae</taxon>
        <taxon>Apiospora</taxon>
    </lineage>
</organism>
<accession>A0ABR1R4R8</accession>
<protein>
    <recommendedName>
        <fullName evidence="1">2EXR domain-containing protein</fullName>
    </recommendedName>
</protein>
<dbReference type="EMBL" id="JAQQWI010000019">
    <property type="protein sequence ID" value="KAK7999225.1"/>
    <property type="molecule type" value="Genomic_DNA"/>
</dbReference>
<name>A0ABR1R4R8_9PEZI</name>
<sequence>MAFTRFSDLPPELQVIVWKFALLAESQDRVVLLHRTNYIIPQRHLISPFLRTCSISRDEALRFYTVALEVKEFPLLPQPIPLDNAERKVQYGLTRMHMLPRRGNIYLNPNHDTFITGLSFTMHFVDTSGVETRE</sequence>
<feature type="domain" description="2EXR" evidence="1">
    <location>
        <begin position="3"/>
        <end position="114"/>
    </location>
</feature>
<gene>
    <name evidence="2" type="ORF">PG991_014900</name>
</gene>
<evidence type="ECO:0000259" key="1">
    <source>
        <dbReference type="Pfam" id="PF20150"/>
    </source>
</evidence>
<comment type="caution">
    <text evidence="2">The sequence shown here is derived from an EMBL/GenBank/DDBJ whole genome shotgun (WGS) entry which is preliminary data.</text>
</comment>
<proteinExistence type="predicted"/>